<dbReference type="InterPro" id="IPR036737">
    <property type="entry name" value="OmpA-like_sf"/>
</dbReference>
<sequence length="618" mass="65537">MAELSVKTAKTADVASTQGGLRLRRKCACGNHSPDGGECESCKKRLQRKSHAGAAPGSVPPIVHDVLGTAGRPLDAAARAWMEPRFGHDFSGVRVHTDGRAADSARAVGALAYAVGQHVVFDHHQYAPHTPAGRHLLAHELAHTIQDPGSGALHPSLEIGDASDATERAADQAADAVTRGDKASVAPAGGGVIRRQMRECTASPGQTPDQRLVSCPDDGDFRVTMNLSDQPARPETRVTVNPGWNNQSIWLNIAVCRGGTAVTITPNINLPQAVGAAVANLTAGSDLLKGVSITPGLTFTIAQSNSFTFTVGPTVTLDKQGVSGVGGSAEVKTKDVDVKADVTYDPRSKTGFLNFTFSGGSAQPAVDCHTKGKQYVVFNCERISHVAEVPAVAEEKETLSETRYVFFEYATDKFRRDLALPVKDVQDLVGKGYKVDSIRGFTSPEGPRGTENKPKFEGNTQLAIDRAKAAKQWLQTGDVCKGCDLSGVEAEGQGELPPVQGKQEPEPKGRTMEKGAVDEFLGKTPGTTADPLAPSDPAEREKFEKLPFNEQRDRAFKAMRRAAIGFKRVVTKREAQPGKAAHDEFKAADCPDNVIAAAQKSFGINVTTGAILPPSGGK</sequence>
<evidence type="ECO:0000313" key="3">
    <source>
        <dbReference type="EMBL" id="MFK2918803.1"/>
    </source>
</evidence>
<gene>
    <name evidence="3" type="ORF">ISS97_16140</name>
</gene>
<dbReference type="InterPro" id="IPR025295">
    <property type="entry name" value="eCIS_core_dom"/>
</dbReference>
<organism evidence="3 4">
    <name type="scientific">Dyella koreensis</name>
    <dbReference type="NCBI Taxonomy" id="311235"/>
    <lineage>
        <taxon>Bacteria</taxon>
        <taxon>Pseudomonadati</taxon>
        <taxon>Pseudomonadota</taxon>
        <taxon>Gammaproteobacteria</taxon>
        <taxon>Lysobacterales</taxon>
        <taxon>Rhodanobacteraceae</taxon>
        <taxon>Dyella</taxon>
    </lineage>
</organism>
<dbReference type="Proteomes" id="UP001620408">
    <property type="component" value="Unassembled WGS sequence"/>
</dbReference>
<proteinExistence type="predicted"/>
<feature type="region of interest" description="Disordered" evidence="1">
    <location>
        <begin position="520"/>
        <end position="539"/>
    </location>
</feature>
<dbReference type="SUPFAM" id="SSF103088">
    <property type="entry name" value="OmpA-like"/>
    <property type="match status" value="1"/>
</dbReference>
<dbReference type="Pfam" id="PF13699">
    <property type="entry name" value="eCIS_core"/>
    <property type="match status" value="1"/>
</dbReference>
<protein>
    <submittedName>
        <fullName evidence="3">DUF4157 domain-containing protein</fullName>
    </submittedName>
</protein>
<evidence type="ECO:0000259" key="2">
    <source>
        <dbReference type="Pfam" id="PF13699"/>
    </source>
</evidence>
<evidence type="ECO:0000313" key="4">
    <source>
        <dbReference type="Proteomes" id="UP001620408"/>
    </source>
</evidence>
<name>A0ABW8KA91_9GAMM</name>
<feature type="region of interest" description="Disordered" evidence="1">
    <location>
        <begin position="489"/>
        <end position="510"/>
    </location>
</feature>
<evidence type="ECO:0000256" key="1">
    <source>
        <dbReference type="SAM" id="MobiDB-lite"/>
    </source>
</evidence>
<accession>A0ABW8KA91</accession>
<reference evidence="3 4" key="1">
    <citation type="submission" date="2020-10" db="EMBL/GenBank/DDBJ databases">
        <title>Phylogeny of dyella-like bacteria.</title>
        <authorList>
            <person name="Fu J."/>
        </authorList>
    </citation>
    <scope>NUCLEOTIDE SEQUENCE [LARGE SCALE GENOMIC DNA]</scope>
    <source>
        <strain evidence="3 4">BB4</strain>
    </source>
</reference>
<feature type="domain" description="eCIS core" evidence="2">
    <location>
        <begin position="73"/>
        <end position="148"/>
    </location>
</feature>
<keyword evidence="4" id="KW-1185">Reference proteome</keyword>
<dbReference type="EMBL" id="JADIKD010000012">
    <property type="protein sequence ID" value="MFK2918803.1"/>
    <property type="molecule type" value="Genomic_DNA"/>
</dbReference>
<comment type="caution">
    <text evidence="3">The sequence shown here is derived from an EMBL/GenBank/DDBJ whole genome shotgun (WGS) entry which is preliminary data.</text>
</comment>